<keyword evidence="3" id="KW-1185">Reference proteome</keyword>
<keyword evidence="1" id="KW-0732">Signal</keyword>
<evidence type="ECO:0000256" key="1">
    <source>
        <dbReference type="SAM" id="SignalP"/>
    </source>
</evidence>
<reference evidence="2" key="1">
    <citation type="submission" date="2022-07" db="EMBL/GenBank/DDBJ databases">
        <title>Genome Sequence of Leucocoprinus birnbaumii.</title>
        <authorList>
            <person name="Buettner E."/>
        </authorList>
    </citation>
    <scope>NUCLEOTIDE SEQUENCE</scope>
    <source>
        <strain evidence="2">VT141</strain>
    </source>
</reference>
<accession>A0AAD5YPJ8</accession>
<dbReference type="AlphaFoldDB" id="A0AAD5YPJ8"/>
<name>A0AAD5YPJ8_9AGAR</name>
<dbReference type="EMBL" id="JANIEX010002061">
    <property type="protein sequence ID" value="KAJ3552374.1"/>
    <property type="molecule type" value="Genomic_DNA"/>
</dbReference>
<sequence length="229" mass="24843">MMTVYNRIFMTFALVVIAILPLSQAVSLTEVALKSPSESNIEILECPVTPTPGLSFAVAASTSGASVPPQTASGDGVTNVVEDCCVGVKSVPWSQNLDISLLIARLYSITQNGAVLASCIVENSTILDSGNFDLRIDTWVTPEGQERQYVWNTLRFSNSTNPSCPGVIARAVAGFPDPRTYYFADMYAGVSDRATDRYMVYSCGITEGKKEELVQIPLMPKRFLNSTFC</sequence>
<feature type="signal peptide" evidence="1">
    <location>
        <begin position="1"/>
        <end position="25"/>
    </location>
</feature>
<proteinExistence type="predicted"/>
<evidence type="ECO:0000313" key="2">
    <source>
        <dbReference type="EMBL" id="KAJ3552374.1"/>
    </source>
</evidence>
<evidence type="ECO:0000313" key="3">
    <source>
        <dbReference type="Proteomes" id="UP001213000"/>
    </source>
</evidence>
<comment type="caution">
    <text evidence="2">The sequence shown here is derived from an EMBL/GenBank/DDBJ whole genome shotgun (WGS) entry which is preliminary data.</text>
</comment>
<gene>
    <name evidence="2" type="ORF">NP233_g12898</name>
</gene>
<feature type="chain" id="PRO_5042011543" evidence="1">
    <location>
        <begin position="26"/>
        <end position="229"/>
    </location>
</feature>
<dbReference type="Proteomes" id="UP001213000">
    <property type="component" value="Unassembled WGS sequence"/>
</dbReference>
<organism evidence="2 3">
    <name type="scientific">Leucocoprinus birnbaumii</name>
    <dbReference type="NCBI Taxonomy" id="56174"/>
    <lineage>
        <taxon>Eukaryota</taxon>
        <taxon>Fungi</taxon>
        <taxon>Dikarya</taxon>
        <taxon>Basidiomycota</taxon>
        <taxon>Agaricomycotina</taxon>
        <taxon>Agaricomycetes</taxon>
        <taxon>Agaricomycetidae</taxon>
        <taxon>Agaricales</taxon>
        <taxon>Agaricineae</taxon>
        <taxon>Agaricaceae</taxon>
        <taxon>Leucocoprinus</taxon>
    </lineage>
</organism>
<protein>
    <submittedName>
        <fullName evidence="2">Uncharacterized protein</fullName>
    </submittedName>
</protein>